<keyword evidence="3" id="KW-1185">Reference proteome</keyword>
<proteinExistence type="predicted"/>
<gene>
    <name evidence="2" type="ORF">GCM10009787_55240</name>
</gene>
<protein>
    <recommendedName>
        <fullName evidence="4">Transposase</fullName>
    </recommendedName>
</protein>
<evidence type="ECO:0008006" key="4">
    <source>
        <dbReference type="Google" id="ProtNLM"/>
    </source>
</evidence>
<evidence type="ECO:0000313" key="2">
    <source>
        <dbReference type="EMBL" id="GAA2201219.1"/>
    </source>
</evidence>
<dbReference type="EMBL" id="BAAAOQ010000019">
    <property type="protein sequence ID" value="GAA2201219.1"/>
    <property type="molecule type" value="Genomic_DNA"/>
</dbReference>
<organism evidence="2 3">
    <name type="scientific">Streptomyces bangladeshensis</name>
    <dbReference type="NCBI Taxonomy" id="295352"/>
    <lineage>
        <taxon>Bacteria</taxon>
        <taxon>Bacillati</taxon>
        <taxon>Actinomycetota</taxon>
        <taxon>Actinomycetes</taxon>
        <taxon>Kitasatosporales</taxon>
        <taxon>Streptomycetaceae</taxon>
        <taxon>Streptomyces</taxon>
    </lineage>
</organism>
<accession>A0ABN3BWL3</accession>
<feature type="region of interest" description="Disordered" evidence="1">
    <location>
        <begin position="19"/>
        <end position="38"/>
    </location>
</feature>
<name>A0ABN3BWL3_9ACTN</name>
<comment type="caution">
    <text evidence="2">The sequence shown here is derived from an EMBL/GenBank/DDBJ whole genome shotgun (WGS) entry which is preliminary data.</text>
</comment>
<reference evidence="2 3" key="1">
    <citation type="journal article" date="2019" name="Int. J. Syst. Evol. Microbiol.">
        <title>The Global Catalogue of Microorganisms (GCM) 10K type strain sequencing project: providing services to taxonomists for standard genome sequencing and annotation.</title>
        <authorList>
            <consortium name="The Broad Institute Genomics Platform"/>
            <consortium name="The Broad Institute Genome Sequencing Center for Infectious Disease"/>
            <person name="Wu L."/>
            <person name="Ma J."/>
        </authorList>
    </citation>
    <scope>NUCLEOTIDE SEQUENCE [LARGE SCALE GENOMIC DNA]</scope>
    <source>
        <strain evidence="2 3">JCM 14924</strain>
    </source>
</reference>
<evidence type="ECO:0000256" key="1">
    <source>
        <dbReference type="SAM" id="MobiDB-lite"/>
    </source>
</evidence>
<evidence type="ECO:0000313" key="3">
    <source>
        <dbReference type="Proteomes" id="UP001501391"/>
    </source>
</evidence>
<dbReference type="Proteomes" id="UP001501391">
    <property type="component" value="Unassembled WGS sequence"/>
</dbReference>
<sequence length="63" mass="7030">MLVVQAPTTFEGQKQALTQVRNRQRARPETGAARTAQLHHQRALLGTVRRVMSGSPRGVPQQR</sequence>